<dbReference type="InterPro" id="IPR006842">
    <property type="entry name" value="Transposase_31"/>
</dbReference>
<dbReference type="PANTHER" id="PTHR35586:SF1">
    <property type="entry name" value="SLL1691 PROTEIN"/>
    <property type="match status" value="1"/>
</dbReference>
<dbReference type="InterPro" id="IPR010106">
    <property type="entry name" value="RpnA"/>
</dbReference>
<evidence type="ECO:0000313" key="2">
    <source>
        <dbReference type="EMBL" id="RED66483.1"/>
    </source>
</evidence>
<accession>A0A3D9IXB5</accession>
<sequence length="319" mass="37529">MRNRGMRDQEKGAAIPHDEAFKKLLQTFFAEFIELFFPELDVLLDHSHTRLLMQEQLVDIVGEEAKILDLLLETRYKALDAYILVHMEPQSSRKKDFSERMFIYFGRLFERHRKEHRLIIPIAIFTADEGGEEPDTFRMAIPGREIVRFHYWKVELRRHSWRRFVDSDNPVAAALLAKMGYNEKEKKEMRLAYLRMLLRLRRKLDDARIALLMSVADLYFKPDPEQDERIMRELMNDHPKEGEAIMELMPAWKRWGYEEGIEEGLLKGKEQGVAEGKAEGMAEERAKVVRKMLAKGLDAAQIADMLDLTHDEVQRIGKR</sequence>
<keyword evidence="3" id="KW-1185">Reference proteome</keyword>
<feature type="domain" description="Transposase (putative) YhgA-like" evidence="1">
    <location>
        <begin position="16"/>
        <end position="124"/>
    </location>
</feature>
<protein>
    <submittedName>
        <fullName evidence="2">Putative transposase/invertase (TIGR01784 family)</fullName>
    </submittedName>
</protein>
<name>A0A3D9IXB5_9BACL</name>
<dbReference type="Proteomes" id="UP000256977">
    <property type="component" value="Unassembled WGS sequence"/>
</dbReference>
<dbReference type="PANTHER" id="PTHR35586">
    <property type="entry name" value="SLL1691 PROTEIN"/>
    <property type="match status" value="1"/>
</dbReference>
<dbReference type="NCBIfam" id="TIGR01784">
    <property type="entry name" value="T_den_put_tspse"/>
    <property type="match status" value="1"/>
</dbReference>
<dbReference type="AlphaFoldDB" id="A0A3D9IXB5"/>
<dbReference type="EMBL" id="QRDZ01000018">
    <property type="protein sequence ID" value="RED66483.1"/>
    <property type="molecule type" value="Genomic_DNA"/>
</dbReference>
<evidence type="ECO:0000259" key="1">
    <source>
        <dbReference type="Pfam" id="PF04754"/>
    </source>
</evidence>
<proteinExistence type="predicted"/>
<dbReference type="RefSeq" id="WP_116062713.1">
    <property type="nucleotide sequence ID" value="NZ_QRDZ01000018.1"/>
</dbReference>
<organism evidence="2 3">
    <name type="scientific">Cohnella phaseoli</name>
    <dbReference type="NCBI Taxonomy" id="456490"/>
    <lineage>
        <taxon>Bacteria</taxon>
        <taxon>Bacillati</taxon>
        <taxon>Bacillota</taxon>
        <taxon>Bacilli</taxon>
        <taxon>Bacillales</taxon>
        <taxon>Paenibacillaceae</taxon>
        <taxon>Cohnella</taxon>
    </lineage>
</organism>
<comment type="caution">
    <text evidence="2">The sequence shown here is derived from an EMBL/GenBank/DDBJ whole genome shotgun (WGS) entry which is preliminary data.</text>
</comment>
<dbReference type="OrthoDB" id="419816at2"/>
<evidence type="ECO:0000313" key="3">
    <source>
        <dbReference type="Proteomes" id="UP000256977"/>
    </source>
</evidence>
<reference evidence="2 3" key="1">
    <citation type="submission" date="2018-07" db="EMBL/GenBank/DDBJ databases">
        <title>Genomic Encyclopedia of Type Strains, Phase III (KMG-III): the genomes of soil and plant-associated and newly described type strains.</title>
        <authorList>
            <person name="Whitman W."/>
        </authorList>
    </citation>
    <scope>NUCLEOTIDE SEQUENCE [LARGE SCALE GENOMIC DNA]</scope>
    <source>
        <strain evidence="2 3">CECT 7287</strain>
    </source>
</reference>
<gene>
    <name evidence="2" type="ORF">DFP98_118106</name>
</gene>
<dbReference type="Pfam" id="PF04754">
    <property type="entry name" value="Transposase_31"/>
    <property type="match status" value="1"/>
</dbReference>